<comment type="caution">
    <text evidence="1">The sequence shown here is derived from an EMBL/GenBank/DDBJ whole genome shotgun (WGS) entry which is preliminary data.</text>
</comment>
<protein>
    <submittedName>
        <fullName evidence="1">HAD family phosphatase</fullName>
    </submittedName>
</protein>
<proteinExistence type="predicted"/>
<evidence type="ECO:0000313" key="2">
    <source>
        <dbReference type="Proteomes" id="UP000824078"/>
    </source>
</evidence>
<dbReference type="PANTHER" id="PTHR10000:SF8">
    <property type="entry name" value="HAD SUPERFAMILY HYDROLASE-LIKE, TYPE 3"/>
    <property type="match status" value="1"/>
</dbReference>
<dbReference type="Gene3D" id="3.40.50.1000">
    <property type="entry name" value="HAD superfamily/HAD-like"/>
    <property type="match status" value="1"/>
</dbReference>
<dbReference type="SUPFAM" id="SSF56784">
    <property type="entry name" value="HAD-like"/>
    <property type="match status" value="1"/>
</dbReference>
<evidence type="ECO:0000313" key="1">
    <source>
        <dbReference type="EMBL" id="HIU24276.1"/>
    </source>
</evidence>
<dbReference type="InterPro" id="IPR006379">
    <property type="entry name" value="HAD-SF_hydro_IIB"/>
</dbReference>
<dbReference type="GO" id="GO:0005829">
    <property type="term" value="C:cytosol"/>
    <property type="evidence" value="ECO:0007669"/>
    <property type="project" value="TreeGrafter"/>
</dbReference>
<dbReference type="Proteomes" id="UP000824078">
    <property type="component" value="Unassembled WGS sequence"/>
</dbReference>
<dbReference type="NCBIfam" id="TIGR01484">
    <property type="entry name" value="HAD-SF-IIB"/>
    <property type="match status" value="1"/>
</dbReference>
<dbReference type="PANTHER" id="PTHR10000">
    <property type="entry name" value="PHOSPHOSERINE PHOSPHATASE"/>
    <property type="match status" value="1"/>
</dbReference>
<dbReference type="SFLD" id="SFLDG01140">
    <property type="entry name" value="C2.B:_Phosphomannomutase_and_P"/>
    <property type="match status" value="1"/>
</dbReference>
<gene>
    <name evidence="1" type="ORF">IAD17_05085</name>
</gene>
<reference evidence="1" key="2">
    <citation type="journal article" date="2021" name="PeerJ">
        <title>Extensive microbial diversity within the chicken gut microbiome revealed by metagenomics and culture.</title>
        <authorList>
            <person name="Gilroy R."/>
            <person name="Ravi A."/>
            <person name="Getino M."/>
            <person name="Pursley I."/>
            <person name="Horton D.L."/>
            <person name="Alikhan N.F."/>
            <person name="Baker D."/>
            <person name="Gharbi K."/>
            <person name="Hall N."/>
            <person name="Watson M."/>
            <person name="Adriaenssens E.M."/>
            <person name="Foster-Nyarko E."/>
            <person name="Jarju S."/>
            <person name="Secka A."/>
            <person name="Antonio M."/>
            <person name="Oren A."/>
            <person name="Chaudhuri R.R."/>
            <person name="La Ragione R."/>
            <person name="Hildebrand F."/>
            <person name="Pallen M.J."/>
        </authorList>
    </citation>
    <scope>NUCLEOTIDE SEQUENCE</scope>
    <source>
        <strain evidence="1">ChiHjej12B11-29160</strain>
    </source>
</reference>
<accession>A0A9D1L537</accession>
<dbReference type="Pfam" id="PF08282">
    <property type="entry name" value="Hydrolase_3"/>
    <property type="match status" value="1"/>
</dbReference>
<dbReference type="InterPro" id="IPR023214">
    <property type="entry name" value="HAD_sf"/>
</dbReference>
<dbReference type="GO" id="GO:0000287">
    <property type="term" value="F:magnesium ion binding"/>
    <property type="evidence" value="ECO:0007669"/>
    <property type="project" value="TreeGrafter"/>
</dbReference>
<sequence length="276" mass="30200">MYRFVASDMDETFLNHNHSIPEANIQAVYRLKELGVSFVPCSGRPYDSVVGSLEPIRDCLDYVISYNGACINRIGENDPIQAHGMPFSTIQTLFKHGVEIGIGMHVYQMDGRVWCWQLDDSELHRIDGLMNIALLSSPSIDFLEDVPMAKILYYSPSDERLHAEAAAMANMLPANVATTFSSGRYLEFVRSDIDKGTGIADLAHMLHVSLDDVIACGDAPNDDAMIQAAGVGVVVSNADPQTAALASYRAQASCDDGVLAEVLKHFIEPQHHSNQA</sequence>
<organism evidence="1 2">
    <name type="scientific">Candidatus Coprovicinus avistercoris</name>
    <dbReference type="NCBI Taxonomy" id="2840754"/>
    <lineage>
        <taxon>Bacteria</taxon>
        <taxon>Bacillati</taxon>
        <taxon>Actinomycetota</taxon>
        <taxon>Coriobacteriia</taxon>
        <taxon>Coriobacteriales</taxon>
        <taxon>Coriobacteriaceae</taxon>
        <taxon>Coriobacteriaceae incertae sedis</taxon>
        <taxon>Candidatus Coprovicinus</taxon>
    </lineage>
</organism>
<dbReference type="EMBL" id="DVMQ01000016">
    <property type="protein sequence ID" value="HIU24276.1"/>
    <property type="molecule type" value="Genomic_DNA"/>
</dbReference>
<dbReference type="AlphaFoldDB" id="A0A9D1L537"/>
<dbReference type="Gene3D" id="3.30.1240.10">
    <property type="match status" value="1"/>
</dbReference>
<dbReference type="InterPro" id="IPR036412">
    <property type="entry name" value="HAD-like_sf"/>
</dbReference>
<reference evidence="1" key="1">
    <citation type="submission" date="2020-10" db="EMBL/GenBank/DDBJ databases">
        <authorList>
            <person name="Gilroy R."/>
        </authorList>
    </citation>
    <scope>NUCLEOTIDE SEQUENCE</scope>
    <source>
        <strain evidence="1">ChiHjej12B11-29160</strain>
    </source>
</reference>
<name>A0A9D1L537_9ACTN</name>
<dbReference type="GO" id="GO:0016791">
    <property type="term" value="F:phosphatase activity"/>
    <property type="evidence" value="ECO:0007669"/>
    <property type="project" value="TreeGrafter"/>
</dbReference>
<dbReference type="SFLD" id="SFLDS00003">
    <property type="entry name" value="Haloacid_Dehalogenase"/>
    <property type="match status" value="1"/>
</dbReference>